<protein>
    <submittedName>
        <fullName evidence="1">Uncharacterized protein</fullName>
    </submittedName>
</protein>
<reference evidence="1 2" key="1">
    <citation type="journal article" date="2018" name="Nat. Ecol. Evol.">
        <title>Shark genomes provide insights into elasmobranch evolution and the origin of vertebrates.</title>
        <authorList>
            <person name="Hara Y"/>
            <person name="Yamaguchi K"/>
            <person name="Onimaru K"/>
            <person name="Kadota M"/>
            <person name="Koyanagi M"/>
            <person name="Keeley SD"/>
            <person name="Tatsumi K"/>
            <person name="Tanaka K"/>
            <person name="Motone F"/>
            <person name="Kageyama Y"/>
            <person name="Nozu R"/>
            <person name="Adachi N"/>
            <person name="Nishimura O"/>
            <person name="Nakagawa R"/>
            <person name="Tanegashima C"/>
            <person name="Kiyatake I"/>
            <person name="Matsumoto R"/>
            <person name="Murakumo K"/>
            <person name="Nishida K"/>
            <person name="Terakita A"/>
            <person name="Kuratani S"/>
            <person name="Sato K"/>
            <person name="Hyodo S Kuraku.S."/>
        </authorList>
    </citation>
    <scope>NUCLEOTIDE SEQUENCE [LARGE SCALE GENOMIC DNA]</scope>
</reference>
<evidence type="ECO:0000313" key="1">
    <source>
        <dbReference type="EMBL" id="GCB66607.1"/>
    </source>
</evidence>
<dbReference type="AlphaFoldDB" id="A0A401P0I0"/>
<accession>A0A401P0I0</accession>
<name>A0A401P0I0_SCYTO</name>
<dbReference type="EMBL" id="BFAA01002949">
    <property type="protein sequence ID" value="GCB66607.1"/>
    <property type="molecule type" value="Genomic_DNA"/>
</dbReference>
<proteinExistence type="predicted"/>
<gene>
    <name evidence="1" type="ORF">scyTo_0007906</name>
</gene>
<organism evidence="1 2">
    <name type="scientific">Scyliorhinus torazame</name>
    <name type="common">Cloudy catshark</name>
    <name type="synonym">Catulus torazame</name>
    <dbReference type="NCBI Taxonomy" id="75743"/>
    <lineage>
        <taxon>Eukaryota</taxon>
        <taxon>Metazoa</taxon>
        <taxon>Chordata</taxon>
        <taxon>Craniata</taxon>
        <taxon>Vertebrata</taxon>
        <taxon>Chondrichthyes</taxon>
        <taxon>Elasmobranchii</taxon>
        <taxon>Galeomorphii</taxon>
        <taxon>Galeoidea</taxon>
        <taxon>Carcharhiniformes</taxon>
        <taxon>Scyliorhinidae</taxon>
        <taxon>Scyliorhinus</taxon>
    </lineage>
</organism>
<sequence>LSRSSVASKALRKDTESDQGFWIHQTVKTTTTRESQRAAVPGQN</sequence>
<dbReference type="Proteomes" id="UP000288216">
    <property type="component" value="Unassembled WGS sequence"/>
</dbReference>
<comment type="caution">
    <text evidence="1">The sequence shown here is derived from an EMBL/GenBank/DDBJ whole genome shotgun (WGS) entry which is preliminary data.</text>
</comment>
<keyword evidence="2" id="KW-1185">Reference proteome</keyword>
<evidence type="ECO:0000313" key="2">
    <source>
        <dbReference type="Proteomes" id="UP000288216"/>
    </source>
</evidence>
<feature type="non-terminal residue" evidence="1">
    <location>
        <position position="1"/>
    </location>
</feature>